<name>A0ABM7CCC3_9FLAO</name>
<gene>
    <name evidence="1" type="ORF">D6200_01870</name>
</gene>
<keyword evidence="2" id="KW-1185">Reference proteome</keyword>
<dbReference type="EMBL" id="CP032544">
    <property type="protein sequence ID" value="AZJ31382.1"/>
    <property type="molecule type" value="Genomic_DNA"/>
</dbReference>
<proteinExistence type="predicted"/>
<reference evidence="1 2" key="1">
    <citation type="submission" date="2018-09" db="EMBL/GenBank/DDBJ databases">
        <title>Insights into the microbiota of Asian seabass (Lates calcarifer) with tenacibaculosis symptoms and description of sp. nov. Tenacibaculum singaporense.</title>
        <authorList>
            <person name="Miyake S."/>
            <person name="Soh M."/>
            <person name="Azman M.N."/>
            <person name="Ngoh S.Y."/>
            <person name="Orban L."/>
            <person name="Seedorf H."/>
        </authorList>
    </citation>
    <scope>NUCLEOTIDE SEQUENCE [LARGE SCALE GENOMIC DNA]</scope>
    <source>
        <strain evidence="1 2">DSM 13764</strain>
    </source>
</reference>
<organism evidence="1 2">
    <name type="scientific">Tenacibaculum mesophilum</name>
    <dbReference type="NCBI Taxonomy" id="104268"/>
    <lineage>
        <taxon>Bacteria</taxon>
        <taxon>Pseudomonadati</taxon>
        <taxon>Bacteroidota</taxon>
        <taxon>Flavobacteriia</taxon>
        <taxon>Flavobacteriales</taxon>
        <taxon>Flavobacteriaceae</taxon>
        <taxon>Tenacibaculum</taxon>
    </lineage>
</organism>
<sequence length="111" mass="12998">MLQAWQKEDTANELLNNKNLEVKEIFSKLRERNNDEDNGMIAFRNEGESLRLVFSRSLEEDFIISEDISLRDYIAKELGKTNVTLQANKYVVDYSRFKNGEVLIPLKKLKN</sequence>
<evidence type="ECO:0000313" key="1">
    <source>
        <dbReference type="EMBL" id="AZJ31382.1"/>
    </source>
</evidence>
<dbReference type="Proteomes" id="UP000269693">
    <property type="component" value="Chromosome"/>
</dbReference>
<evidence type="ECO:0000313" key="2">
    <source>
        <dbReference type="Proteomes" id="UP000269693"/>
    </source>
</evidence>
<dbReference type="RefSeq" id="WP_073183737.1">
    <property type="nucleotide sequence ID" value="NZ_CP032544.1"/>
</dbReference>
<accession>A0ABM7CCC3</accession>
<protein>
    <submittedName>
        <fullName evidence="1">Uncharacterized protein</fullName>
    </submittedName>
</protein>